<keyword evidence="4" id="KW-1185">Reference proteome</keyword>
<dbReference type="InterPro" id="IPR011006">
    <property type="entry name" value="CheY-like_superfamily"/>
</dbReference>
<dbReference type="SMART" id="SM00448">
    <property type="entry name" value="REC"/>
    <property type="match status" value="1"/>
</dbReference>
<accession>A0A6L9LBF7</accession>
<dbReference type="Proteomes" id="UP000474175">
    <property type="component" value="Unassembled WGS sequence"/>
</dbReference>
<gene>
    <name evidence="3" type="ORF">GK108_14725</name>
</gene>
<dbReference type="PANTHER" id="PTHR44520">
    <property type="entry name" value="RESPONSE REGULATOR RCP1-RELATED"/>
    <property type="match status" value="1"/>
</dbReference>
<evidence type="ECO:0000259" key="2">
    <source>
        <dbReference type="PROSITE" id="PS50110"/>
    </source>
</evidence>
<evidence type="ECO:0000313" key="4">
    <source>
        <dbReference type="Proteomes" id="UP000474175"/>
    </source>
</evidence>
<dbReference type="Pfam" id="PF00072">
    <property type="entry name" value="Response_reg"/>
    <property type="match status" value="1"/>
</dbReference>
<protein>
    <submittedName>
        <fullName evidence="3">Response regulator</fullName>
    </submittedName>
</protein>
<feature type="domain" description="Response regulatory" evidence="2">
    <location>
        <begin position="6"/>
        <end position="126"/>
    </location>
</feature>
<dbReference type="AlphaFoldDB" id="A0A6L9LBF7"/>
<dbReference type="PROSITE" id="PS50110">
    <property type="entry name" value="RESPONSE_REGULATORY"/>
    <property type="match status" value="1"/>
</dbReference>
<dbReference type="InterPro" id="IPR001789">
    <property type="entry name" value="Sig_transdc_resp-reg_receiver"/>
</dbReference>
<dbReference type="Gene3D" id="3.40.50.2300">
    <property type="match status" value="1"/>
</dbReference>
<reference evidence="3 4" key="1">
    <citation type="submission" date="2020-02" db="EMBL/GenBank/DDBJ databases">
        <title>Draft genome sequence of two Spirosoma agri KCTC 52727 and Spirosoma terrae KCTC 52035.</title>
        <authorList>
            <person name="Rojas J."/>
            <person name="Ambika Manirajan B."/>
            <person name="Suarez C."/>
            <person name="Ratering S."/>
            <person name="Schnell S."/>
        </authorList>
    </citation>
    <scope>NUCLEOTIDE SEQUENCE [LARGE SCALE GENOMIC DNA]</scope>
    <source>
        <strain evidence="3 4">KCTC 52035</strain>
    </source>
</reference>
<dbReference type="InterPro" id="IPR052893">
    <property type="entry name" value="TCS_response_regulator"/>
</dbReference>
<comment type="caution">
    <text evidence="3">The sequence shown here is derived from an EMBL/GenBank/DDBJ whole genome shotgun (WGS) entry which is preliminary data.</text>
</comment>
<dbReference type="PANTHER" id="PTHR44520:SF2">
    <property type="entry name" value="RESPONSE REGULATOR RCP1"/>
    <property type="match status" value="1"/>
</dbReference>
<dbReference type="SUPFAM" id="SSF52172">
    <property type="entry name" value="CheY-like"/>
    <property type="match status" value="1"/>
</dbReference>
<dbReference type="EMBL" id="JAAFZH010000005">
    <property type="protein sequence ID" value="NDU96133.1"/>
    <property type="molecule type" value="Genomic_DNA"/>
</dbReference>
<evidence type="ECO:0000313" key="3">
    <source>
        <dbReference type="EMBL" id="NDU96133.1"/>
    </source>
</evidence>
<dbReference type="GO" id="GO:0000160">
    <property type="term" value="P:phosphorelay signal transduction system"/>
    <property type="evidence" value="ECO:0007669"/>
    <property type="project" value="InterPro"/>
</dbReference>
<evidence type="ECO:0000256" key="1">
    <source>
        <dbReference type="PROSITE-ProRule" id="PRU00169"/>
    </source>
</evidence>
<organism evidence="3 4">
    <name type="scientific">Spirosoma terrae</name>
    <dbReference type="NCBI Taxonomy" id="1968276"/>
    <lineage>
        <taxon>Bacteria</taxon>
        <taxon>Pseudomonadati</taxon>
        <taxon>Bacteroidota</taxon>
        <taxon>Cytophagia</taxon>
        <taxon>Cytophagales</taxon>
        <taxon>Cytophagaceae</taxon>
        <taxon>Spirosoma</taxon>
    </lineage>
</organism>
<proteinExistence type="predicted"/>
<feature type="modified residue" description="4-aspartylphosphate" evidence="1">
    <location>
        <position position="59"/>
    </location>
</feature>
<keyword evidence="1" id="KW-0597">Phosphoprotein</keyword>
<name>A0A6L9LBF7_9BACT</name>
<dbReference type="RefSeq" id="WP_163949555.1">
    <property type="nucleotide sequence ID" value="NZ_JAAFZH010000005.1"/>
</dbReference>
<dbReference type="CDD" id="cd17557">
    <property type="entry name" value="REC_Rcp-like"/>
    <property type="match status" value="1"/>
</dbReference>
<sequence length="143" mass="16484">MSKLFRILIVDDDDDDQFLIKNAFEAESERFQFQVAMDGNEALEQIKSLDTLPDLILLDLNMPVMSGFEFLNHIKSSQRYRHIPVIVLSTSSDNEDVNRSYKFGANTFVVKPSDSRGLLELANLVRLYWFSLARIPTVRIPEK</sequence>